<dbReference type="HOGENOM" id="CLU_011142_2_0_5"/>
<name>A0L3P8_MAGMM</name>
<dbReference type="InterPro" id="IPR001492">
    <property type="entry name" value="Flagellin"/>
</dbReference>
<keyword evidence="6" id="KW-0282">Flagellum</keyword>
<evidence type="ECO:0000256" key="3">
    <source>
        <dbReference type="RuleBase" id="RU362073"/>
    </source>
</evidence>
<dbReference type="Gene3D" id="6.10.10.10">
    <property type="entry name" value="Flagellar export chaperone, C-terminal domain"/>
    <property type="match status" value="1"/>
</dbReference>
<dbReference type="KEGG" id="mgm:Mmc1_0062"/>
<dbReference type="Pfam" id="PF00700">
    <property type="entry name" value="Flagellin_C"/>
    <property type="match status" value="1"/>
</dbReference>
<comment type="similarity">
    <text evidence="1 3">Belongs to the bacterial flagellin family.</text>
</comment>
<organism evidence="6 7">
    <name type="scientific">Magnetococcus marinus (strain ATCC BAA-1437 / JCM 17883 / MC-1)</name>
    <dbReference type="NCBI Taxonomy" id="156889"/>
    <lineage>
        <taxon>Bacteria</taxon>
        <taxon>Pseudomonadati</taxon>
        <taxon>Pseudomonadota</taxon>
        <taxon>Magnetococcia</taxon>
        <taxon>Magnetococcales</taxon>
        <taxon>Magnetococcaceae</taxon>
        <taxon>Magnetococcus</taxon>
    </lineage>
</organism>
<evidence type="ECO:0000313" key="7">
    <source>
        <dbReference type="Proteomes" id="UP000002586"/>
    </source>
</evidence>
<dbReference type="Gene3D" id="1.20.1330.10">
    <property type="entry name" value="f41 fragment of flagellin, N-terminal domain"/>
    <property type="match status" value="1"/>
</dbReference>
<keyword evidence="3" id="KW-0964">Secreted</keyword>
<keyword evidence="2 3" id="KW-0975">Bacterial flagellum</keyword>
<dbReference type="InterPro" id="IPR001029">
    <property type="entry name" value="Flagellin_N"/>
</dbReference>
<evidence type="ECO:0000259" key="4">
    <source>
        <dbReference type="Pfam" id="PF00669"/>
    </source>
</evidence>
<protein>
    <recommendedName>
        <fullName evidence="3">Flagellin</fullName>
    </recommendedName>
</protein>
<comment type="subcellular location">
    <subcellularLocation>
        <location evidence="3">Secreted</location>
    </subcellularLocation>
    <subcellularLocation>
        <location evidence="3">Bacterial flagellum</location>
    </subcellularLocation>
</comment>
<evidence type="ECO:0000256" key="2">
    <source>
        <dbReference type="ARBA" id="ARBA00023143"/>
    </source>
</evidence>
<reference evidence="7" key="1">
    <citation type="journal article" date="2009" name="Appl. Environ. Microbiol.">
        <title>Complete genome sequence of the chemolithoautotrophic marine magnetotactic coccus strain MC-1.</title>
        <authorList>
            <person name="Schubbe S."/>
            <person name="Williams T.J."/>
            <person name="Xie G."/>
            <person name="Kiss H.E."/>
            <person name="Brettin T.S."/>
            <person name="Martinez D."/>
            <person name="Ross C.A."/>
            <person name="Schuler D."/>
            <person name="Cox B.L."/>
            <person name="Nealson K.H."/>
            <person name="Bazylinski D.A."/>
        </authorList>
    </citation>
    <scope>NUCLEOTIDE SEQUENCE [LARGE SCALE GENOMIC DNA]</scope>
    <source>
        <strain evidence="7">ATCC BAA-1437 / JCM 17883 / MC-1</strain>
    </source>
</reference>
<comment type="function">
    <text evidence="3">Flagellin is the subunit protein which polymerizes to form the filaments of bacterial flagella.</text>
</comment>
<gene>
    <name evidence="6" type="ordered locus">Mmc1_0062</name>
</gene>
<feature type="domain" description="Flagellin N-terminal" evidence="4">
    <location>
        <begin position="2"/>
        <end position="126"/>
    </location>
</feature>
<dbReference type="PRINTS" id="PR00207">
    <property type="entry name" value="FLAGELLIN"/>
</dbReference>
<keyword evidence="6" id="KW-0966">Cell projection</keyword>
<sequence>MLTRASNGLQTHYERLASGRRINSAADDASGLAITSRTTAQVRGFNQASRNANDGISFLQVADGALEETHAMLQQLRELAVESANGSYNALDRGNMQQVVSELTAEIQRIGSERKYNDHVMLDGTFANQTFQIGAFSSENITVTIASATASALGVEDLSFSTQAKAEAALATLDSALDAVSDIRLDLGAVQNRFMSAMGNLGSMSMHTSAMQSQMMDTDMAAETALLTRSSVIQQAGVAMLSQANQRPQLALQLLA</sequence>
<keyword evidence="6" id="KW-0969">Cilium</keyword>
<proteinExistence type="inferred from homology"/>
<keyword evidence="7" id="KW-1185">Reference proteome</keyword>
<dbReference type="GO" id="GO:0009288">
    <property type="term" value="C:bacterial-type flagellum"/>
    <property type="evidence" value="ECO:0007669"/>
    <property type="project" value="UniProtKB-SubCell"/>
</dbReference>
<dbReference type="PANTHER" id="PTHR42792">
    <property type="entry name" value="FLAGELLIN"/>
    <property type="match status" value="1"/>
</dbReference>
<dbReference type="InterPro" id="IPR042187">
    <property type="entry name" value="Flagellin_C_sub2"/>
</dbReference>
<dbReference type="STRING" id="156889.Mmc1_0062"/>
<accession>A0L3P8</accession>
<evidence type="ECO:0000259" key="5">
    <source>
        <dbReference type="Pfam" id="PF00700"/>
    </source>
</evidence>
<evidence type="ECO:0000256" key="1">
    <source>
        <dbReference type="ARBA" id="ARBA00005709"/>
    </source>
</evidence>
<dbReference type="GO" id="GO:0005198">
    <property type="term" value="F:structural molecule activity"/>
    <property type="evidence" value="ECO:0007669"/>
    <property type="project" value="UniProtKB-UniRule"/>
</dbReference>
<reference evidence="6 7" key="2">
    <citation type="journal article" date="2012" name="Int. J. Syst. Evol. Microbiol.">
        <title>Magnetococcus marinus gen. nov., sp. nov., a marine, magnetotactic bacterium that represents a novel lineage (Magnetococcaceae fam. nov.; Magnetococcales ord. nov.) at the base of the Alphaproteobacteria.</title>
        <authorList>
            <person name="Bazylinski D.A."/>
            <person name="Williams T.J."/>
            <person name="Lefevre C.T."/>
            <person name="Berg R.J."/>
            <person name="Zhang C.L."/>
            <person name="Bowser S.S."/>
            <person name="Dean A.J."/>
            <person name="Beveridge T.J."/>
        </authorList>
    </citation>
    <scope>NUCLEOTIDE SEQUENCE [LARGE SCALE GENOMIC DNA]</scope>
    <source>
        <strain evidence="7">ATCC BAA-1437 / JCM 17883 / MC-1</strain>
    </source>
</reference>
<dbReference type="PANTHER" id="PTHR42792:SF2">
    <property type="entry name" value="FLAGELLIN"/>
    <property type="match status" value="1"/>
</dbReference>
<dbReference type="Pfam" id="PF00669">
    <property type="entry name" value="Flagellin_N"/>
    <property type="match status" value="1"/>
</dbReference>
<dbReference type="EMBL" id="CP000471">
    <property type="protein sequence ID" value="ABK42591.1"/>
    <property type="molecule type" value="Genomic_DNA"/>
</dbReference>
<dbReference type="eggNOG" id="COG1344">
    <property type="taxonomic scope" value="Bacteria"/>
</dbReference>
<dbReference type="Proteomes" id="UP000002586">
    <property type="component" value="Chromosome"/>
</dbReference>
<dbReference type="AlphaFoldDB" id="A0L3P8"/>
<evidence type="ECO:0000313" key="6">
    <source>
        <dbReference type="EMBL" id="ABK42591.1"/>
    </source>
</evidence>
<dbReference type="GO" id="GO:0005576">
    <property type="term" value="C:extracellular region"/>
    <property type="evidence" value="ECO:0007669"/>
    <property type="project" value="UniProtKB-SubCell"/>
</dbReference>
<feature type="domain" description="Flagellin C-terminal" evidence="5">
    <location>
        <begin position="171"/>
        <end position="255"/>
    </location>
</feature>
<dbReference type="SUPFAM" id="SSF64518">
    <property type="entry name" value="Phase 1 flagellin"/>
    <property type="match status" value="1"/>
</dbReference>
<dbReference type="InterPro" id="IPR046358">
    <property type="entry name" value="Flagellin_C"/>
</dbReference>